<proteinExistence type="predicted"/>
<feature type="chain" id="PRO_5035431142" description="DUF4773 domain-containing protein" evidence="1">
    <location>
        <begin position="19"/>
        <end position="231"/>
    </location>
</feature>
<dbReference type="InterPro" id="IPR031941">
    <property type="entry name" value="DUF4773"/>
</dbReference>
<dbReference type="Proteomes" id="UP000792457">
    <property type="component" value="Unassembled WGS sequence"/>
</dbReference>
<accession>A0A8K0K9F2</accession>
<dbReference type="PANTHER" id="PTHR36299:SF4">
    <property type="entry name" value="GH07892P-RELATED"/>
    <property type="match status" value="1"/>
</dbReference>
<evidence type="ECO:0000259" key="2">
    <source>
        <dbReference type="Pfam" id="PF15998"/>
    </source>
</evidence>
<evidence type="ECO:0000313" key="4">
    <source>
        <dbReference type="Proteomes" id="UP000792457"/>
    </source>
</evidence>
<evidence type="ECO:0000313" key="3">
    <source>
        <dbReference type="EMBL" id="KAG8228328.1"/>
    </source>
</evidence>
<reference evidence="3" key="2">
    <citation type="submission" date="2017-10" db="EMBL/GenBank/DDBJ databases">
        <title>Ladona fulva Genome sequencing and assembly.</title>
        <authorList>
            <person name="Murali S."/>
            <person name="Richards S."/>
            <person name="Bandaranaike D."/>
            <person name="Bellair M."/>
            <person name="Blankenburg K."/>
            <person name="Chao H."/>
            <person name="Dinh H."/>
            <person name="Doddapaneni H."/>
            <person name="Dugan-Rocha S."/>
            <person name="Elkadiri S."/>
            <person name="Gnanaolivu R."/>
            <person name="Hernandez B."/>
            <person name="Skinner E."/>
            <person name="Javaid M."/>
            <person name="Lee S."/>
            <person name="Li M."/>
            <person name="Ming W."/>
            <person name="Munidasa M."/>
            <person name="Muniz J."/>
            <person name="Nguyen L."/>
            <person name="Hughes D."/>
            <person name="Osuji N."/>
            <person name="Pu L.-L."/>
            <person name="Puazo M."/>
            <person name="Qu C."/>
            <person name="Quiroz J."/>
            <person name="Raj R."/>
            <person name="Weissenberger G."/>
            <person name="Xin Y."/>
            <person name="Zou X."/>
            <person name="Han Y."/>
            <person name="Worley K."/>
            <person name="Muzny D."/>
            <person name="Gibbs R."/>
        </authorList>
    </citation>
    <scope>NUCLEOTIDE SEQUENCE</scope>
    <source>
        <strain evidence="3">Sampled in the wild</strain>
    </source>
</reference>
<dbReference type="EMBL" id="KZ308367">
    <property type="protein sequence ID" value="KAG8228328.1"/>
    <property type="molecule type" value="Genomic_DNA"/>
</dbReference>
<name>A0A8K0K9F2_LADFU</name>
<evidence type="ECO:0000256" key="1">
    <source>
        <dbReference type="SAM" id="SignalP"/>
    </source>
</evidence>
<reference evidence="3" key="1">
    <citation type="submission" date="2013-04" db="EMBL/GenBank/DDBJ databases">
        <authorList>
            <person name="Qu J."/>
            <person name="Murali S.C."/>
            <person name="Bandaranaike D."/>
            <person name="Bellair M."/>
            <person name="Blankenburg K."/>
            <person name="Chao H."/>
            <person name="Dinh H."/>
            <person name="Doddapaneni H."/>
            <person name="Downs B."/>
            <person name="Dugan-Rocha S."/>
            <person name="Elkadiri S."/>
            <person name="Gnanaolivu R.D."/>
            <person name="Hernandez B."/>
            <person name="Javaid M."/>
            <person name="Jayaseelan J.C."/>
            <person name="Lee S."/>
            <person name="Li M."/>
            <person name="Ming W."/>
            <person name="Munidasa M."/>
            <person name="Muniz J."/>
            <person name="Nguyen L."/>
            <person name="Ongeri F."/>
            <person name="Osuji N."/>
            <person name="Pu L.-L."/>
            <person name="Puazo M."/>
            <person name="Qu C."/>
            <person name="Quiroz J."/>
            <person name="Raj R."/>
            <person name="Weissenberger G."/>
            <person name="Xin Y."/>
            <person name="Zou X."/>
            <person name="Han Y."/>
            <person name="Richards S."/>
            <person name="Worley K."/>
            <person name="Muzny D."/>
            <person name="Gibbs R."/>
        </authorList>
    </citation>
    <scope>NUCLEOTIDE SEQUENCE</scope>
    <source>
        <strain evidence="3">Sampled in the wild</strain>
    </source>
</reference>
<protein>
    <recommendedName>
        <fullName evidence="2">DUF4773 domain-containing protein</fullName>
    </recommendedName>
</protein>
<comment type="caution">
    <text evidence="3">The sequence shown here is derived from an EMBL/GenBank/DDBJ whole genome shotgun (WGS) entry which is preliminary data.</text>
</comment>
<organism evidence="3 4">
    <name type="scientific">Ladona fulva</name>
    <name type="common">Scarce chaser dragonfly</name>
    <name type="synonym">Libellula fulva</name>
    <dbReference type="NCBI Taxonomy" id="123851"/>
    <lineage>
        <taxon>Eukaryota</taxon>
        <taxon>Metazoa</taxon>
        <taxon>Ecdysozoa</taxon>
        <taxon>Arthropoda</taxon>
        <taxon>Hexapoda</taxon>
        <taxon>Insecta</taxon>
        <taxon>Pterygota</taxon>
        <taxon>Palaeoptera</taxon>
        <taxon>Odonata</taxon>
        <taxon>Epiprocta</taxon>
        <taxon>Anisoptera</taxon>
        <taxon>Libelluloidea</taxon>
        <taxon>Libellulidae</taxon>
        <taxon>Ladona</taxon>
    </lineage>
</organism>
<gene>
    <name evidence="3" type="ORF">J437_LFUL009373</name>
</gene>
<feature type="signal peptide" evidence="1">
    <location>
        <begin position="1"/>
        <end position="18"/>
    </location>
</feature>
<dbReference type="PANTHER" id="PTHR36299">
    <property type="entry name" value="AGAP008005-PA"/>
    <property type="match status" value="1"/>
</dbReference>
<dbReference type="Pfam" id="PF15998">
    <property type="entry name" value="DUF4773"/>
    <property type="match status" value="1"/>
</dbReference>
<keyword evidence="4" id="KW-1185">Reference proteome</keyword>
<feature type="domain" description="DUF4773" evidence="2">
    <location>
        <begin position="59"/>
        <end position="178"/>
    </location>
</feature>
<keyword evidence="1" id="KW-0732">Signal</keyword>
<dbReference type="AlphaFoldDB" id="A0A8K0K9F2"/>
<sequence>MKILILVCLAILSATATSEVVIRTSEAVDILLPPYQQSFGQKVFGLDLLNPILRVLPGNCTCQMLSCSCCSNFNIVALNVQNQVCLALSFIPSNFSLSILIADNNIPLFATSISASNPPELCIPIPILPPPAPPLECCKKFYNIYFGDGFMNICLNWRLKYGPFKLPDIDFGCLKLGPKVFQIWRTAQAVVRAKPKTERGIQYHVKILGSKEDKVLKAVSNTVKIQNWYLH</sequence>